<dbReference type="Pfam" id="PF03475">
    <property type="entry name" value="YiiM_3-alpha"/>
    <property type="match status" value="1"/>
</dbReference>
<dbReference type="Gene3D" id="2.40.33.20">
    <property type="entry name" value="PK beta-barrel domain-like"/>
    <property type="match status" value="1"/>
</dbReference>
<dbReference type="InterPro" id="IPR011037">
    <property type="entry name" value="Pyrv_Knase-like_insert_dom_sf"/>
</dbReference>
<dbReference type="Pfam" id="PF03473">
    <property type="entry name" value="MOSC"/>
    <property type="match status" value="1"/>
</dbReference>
<dbReference type="InterPro" id="IPR052353">
    <property type="entry name" value="Benzoxazolinone_Detox_Enz"/>
</dbReference>
<dbReference type="Proteomes" id="UP001589838">
    <property type="component" value="Unassembled WGS sequence"/>
</dbReference>
<dbReference type="SUPFAM" id="SSF50800">
    <property type="entry name" value="PK beta-barrel domain-like"/>
    <property type="match status" value="1"/>
</dbReference>
<dbReference type="InterPro" id="IPR005163">
    <property type="entry name" value="Tri_helical_YiiM-like"/>
</dbReference>
<evidence type="ECO:0000313" key="3">
    <source>
        <dbReference type="Proteomes" id="UP001589838"/>
    </source>
</evidence>
<dbReference type="EMBL" id="JBHLUX010000017">
    <property type="protein sequence ID" value="MFC0470101.1"/>
    <property type="molecule type" value="Genomic_DNA"/>
</dbReference>
<accession>A0ABV6KE42</accession>
<proteinExistence type="predicted"/>
<keyword evidence="3" id="KW-1185">Reference proteome</keyword>
<dbReference type="RefSeq" id="WP_335961372.1">
    <property type="nucleotide sequence ID" value="NZ_JAXBLX010000016.1"/>
</dbReference>
<feature type="domain" description="MOSC" evidence="1">
    <location>
        <begin position="33"/>
        <end position="167"/>
    </location>
</feature>
<comment type="caution">
    <text evidence="2">The sequence shown here is derived from an EMBL/GenBank/DDBJ whole genome shotgun (WGS) entry which is preliminary data.</text>
</comment>
<dbReference type="PANTHER" id="PTHR30212:SF4">
    <property type="entry name" value="MOSC DOMAIN-CONTAINING PROTEIN"/>
    <property type="match status" value="1"/>
</dbReference>
<name>A0ABV6KE42_9BACI</name>
<evidence type="ECO:0000259" key="1">
    <source>
        <dbReference type="PROSITE" id="PS51340"/>
    </source>
</evidence>
<reference evidence="2 3" key="1">
    <citation type="submission" date="2024-09" db="EMBL/GenBank/DDBJ databases">
        <authorList>
            <person name="Sun Q."/>
            <person name="Mori K."/>
        </authorList>
    </citation>
    <scope>NUCLEOTIDE SEQUENCE [LARGE SCALE GENOMIC DNA]</scope>
    <source>
        <strain evidence="2 3">NCAIM B.02610</strain>
    </source>
</reference>
<dbReference type="PANTHER" id="PTHR30212">
    <property type="entry name" value="PROTEIN YIIM"/>
    <property type="match status" value="1"/>
</dbReference>
<organism evidence="2 3">
    <name type="scientific">Halalkalibacter kiskunsagensis</name>
    <dbReference type="NCBI Taxonomy" id="1548599"/>
    <lineage>
        <taxon>Bacteria</taxon>
        <taxon>Bacillati</taxon>
        <taxon>Bacillota</taxon>
        <taxon>Bacilli</taxon>
        <taxon>Bacillales</taxon>
        <taxon>Bacillaceae</taxon>
        <taxon>Halalkalibacter</taxon>
    </lineage>
</organism>
<protein>
    <submittedName>
        <fullName evidence="2">MOSC domain-containing protein</fullName>
    </submittedName>
</protein>
<sequence>MTIGTIISLNIGQTKNISDEDEKQIDSAIYKHSVSDTSLYLSTTNLEGDEQADLVNHGGSDKAVCVYPFEHYSYWENKFGFDLPIGAFGENITLRGVPESKVFIGDTWQWGEAIVQVSQPRRPCFKVAKRHGIKKLPLYIQETGFSGYYLRVVKEGNVSGKDPFSLLNRMSDVSIEHVNRITFYDKENYEEIKKLLNLKELSEAWKASLK</sequence>
<evidence type="ECO:0000313" key="2">
    <source>
        <dbReference type="EMBL" id="MFC0470101.1"/>
    </source>
</evidence>
<gene>
    <name evidence="2" type="ORF">ACFFHM_06085</name>
</gene>
<dbReference type="PROSITE" id="PS51340">
    <property type="entry name" value="MOSC"/>
    <property type="match status" value="1"/>
</dbReference>
<dbReference type="InterPro" id="IPR005302">
    <property type="entry name" value="MoCF_Sase_C"/>
</dbReference>